<gene>
    <name evidence="1" type="ORF">DP116_13695</name>
</gene>
<reference evidence="1 2" key="1">
    <citation type="submission" date="2018-06" db="EMBL/GenBank/DDBJ databases">
        <title>Comparative genomics of Brasilonema spp. strains.</title>
        <authorList>
            <person name="Alvarenga D.O."/>
            <person name="Fiore M.F."/>
            <person name="Varani A.M."/>
        </authorList>
    </citation>
    <scope>NUCLEOTIDE SEQUENCE [LARGE SCALE GENOMIC DNA]</scope>
    <source>
        <strain evidence="1 2">SPC951</strain>
    </source>
</reference>
<evidence type="ECO:0000313" key="1">
    <source>
        <dbReference type="EMBL" id="NMG20455.1"/>
    </source>
</evidence>
<proteinExistence type="predicted"/>
<sequence length="92" mass="9906">MEFPQSGTKGETSALGRGASAVLGSQCVGRLCRLVAPGVSPQVEHLAFSRQQATGVCLRHALWAKAVRRALCAYPEGSRVQVNSQKSWTFDF</sequence>
<protein>
    <submittedName>
        <fullName evidence="1">Uncharacterized protein</fullName>
    </submittedName>
</protein>
<dbReference type="Proteomes" id="UP000718564">
    <property type="component" value="Unassembled WGS sequence"/>
</dbReference>
<organism evidence="1 2">
    <name type="scientific">Brasilonema bromeliae SPC951</name>
    <dbReference type="NCBI Taxonomy" id="385972"/>
    <lineage>
        <taxon>Bacteria</taxon>
        <taxon>Bacillati</taxon>
        <taxon>Cyanobacteriota</taxon>
        <taxon>Cyanophyceae</taxon>
        <taxon>Nostocales</taxon>
        <taxon>Scytonemataceae</taxon>
        <taxon>Brasilonema</taxon>
        <taxon>Bromeliae group (in: Brasilonema)</taxon>
    </lineage>
</organism>
<keyword evidence="2" id="KW-1185">Reference proteome</keyword>
<name>A0ABX1P7T9_9CYAN</name>
<accession>A0ABX1P7T9</accession>
<comment type="caution">
    <text evidence="1">The sequence shown here is derived from an EMBL/GenBank/DDBJ whole genome shotgun (WGS) entry which is preliminary data.</text>
</comment>
<evidence type="ECO:0000313" key="2">
    <source>
        <dbReference type="Proteomes" id="UP000718564"/>
    </source>
</evidence>
<dbReference type="EMBL" id="QMEB01000095">
    <property type="protein sequence ID" value="NMG20455.1"/>
    <property type="molecule type" value="Genomic_DNA"/>
</dbReference>
<dbReference type="RefSeq" id="WP_169155715.1">
    <property type="nucleotide sequence ID" value="NZ_CAWPJE010000077.1"/>
</dbReference>